<dbReference type="PANTHER" id="PTHR30146:SF33">
    <property type="entry name" value="TRANSCRIPTIONAL REGULATOR"/>
    <property type="match status" value="1"/>
</dbReference>
<name>A0A509EJN6_9HYPH</name>
<gene>
    <name evidence="5" type="primary">gntR_3</name>
    <name evidence="5" type="ORF">MET9862_04444</name>
</gene>
<dbReference type="Pfam" id="PF00532">
    <property type="entry name" value="Peripla_BP_1"/>
    <property type="match status" value="1"/>
</dbReference>
<dbReference type="InterPro" id="IPR028082">
    <property type="entry name" value="Peripla_BP_I"/>
</dbReference>
<dbReference type="PROSITE" id="PS00356">
    <property type="entry name" value="HTH_LACI_1"/>
    <property type="match status" value="1"/>
</dbReference>
<dbReference type="PANTHER" id="PTHR30146">
    <property type="entry name" value="LACI-RELATED TRANSCRIPTIONAL REPRESSOR"/>
    <property type="match status" value="1"/>
</dbReference>
<evidence type="ECO:0000256" key="1">
    <source>
        <dbReference type="ARBA" id="ARBA00023015"/>
    </source>
</evidence>
<dbReference type="InterPro" id="IPR001761">
    <property type="entry name" value="Peripla_BP/Lac1_sug-bd_dom"/>
</dbReference>
<dbReference type="PROSITE" id="PS50932">
    <property type="entry name" value="HTH_LACI_2"/>
    <property type="match status" value="1"/>
</dbReference>
<reference evidence="5 6" key="1">
    <citation type="submission" date="2019-06" db="EMBL/GenBank/DDBJ databases">
        <authorList>
            <person name="Rodrigo-Torres L."/>
            <person name="Arahal R. D."/>
            <person name="Lucena T."/>
        </authorList>
    </citation>
    <scope>NUCLEOTIDE SEQUENCE [LARGE SCALE GENOMIC DNA]</scope>
    <source>
        <strain evidence="5 6">SB0023/3</strain>
    </source>
</reference>
<protein>
    <submittedName>
        <fullName evidence="5">HTH-type transcriptional regulator GntR</fullName>
    </submittedName>
</protein>
<dbReference type="Gene3D" id="1.10.260.40">
    <property type="entry name" value="lambda repressor-like DNA-binding domains"/>
    <property type="match status" value="1"/>
</dbReference>
<dbReference type="InterPro" id="IPR010982">
    <property type="entry name" value="Lambda_DNA-bd_dom_sf"/>
</dbReference>
<dbReference type="GO" id="GO:0003700">
    <property type="term" value="F:DNA-binding transcription factor activity"/>
    <property type="evidence" value="ECO:0007669"/>
    <property type="project" value="TreeGrafter"/>
</dbReference>
<accession>A0A509EJN6</accession>
<dbReference type="SMART" id="SM00354">
    <property type="entry name" value="HTH_LACI"/>
    <property type="match status" value="1"/>
</dbReference>
<keyword evidence="2" id="KW-0238">DNA-binding</keyword>
<keyword evidence="3" id="KW-0804">Transcription</keyword>
<evidence type="ECO:0000259" key="4">
    <source>
        <dbReference type="PROSITE" id="PS50932"/>
    </source>
</evidence>
<dbReference type="EMBL" id="CABFPH010000087">
    <property type="protein sequence ID" value="VUD73824.1"/>
    <property type="molecule type" value="Genomic_DNA"/>
</dbReference>
<evidence type="ECO:0000313" key="5">
    <source>
        <dbReference type="EMBL" id="VUD73824.1"/>
    </source>
</evidence>
<feature type="domain" description="HTH lacI-type" evidence="4">
    <location>
        <begin position="11"/>
        <end position="65"/>
    </location>
</feature>
<dbReference type="Proteomes" id="UP000410984">
    <property type="component" value="Unassembled WGS sequence"/>
</dbReference>
<dbReference type="OrthoDB" id="7170131at2"/>
<dbReference type="SUPFAM" id="SSF47413">
    <property type="entry name" value="lambda repressor-like DNA-binding domains"/>
    <property type="match status" value="1"/>
</dbReference>
<dbReference type="Gene3D" id="3.40.50.2300">
    <property type="match status" value="2"/>
</dbReference>
<dbReference type="GO" id="GO:0000976">
    <property type="term" value="F:transcription cis-regulatory region binding"/>
    <property type="evidence" value="ECO:0007669"/>
    <property type="project" value="TreeGrafter"/>
</dbReference>
<dbReference type="InterPro" id="IPR000843">
    <property type="entry name" value="HTH_LacI"/>
</dbReference>
<evidence type="ECO:0000256" key="3">
    <source>
        <dbReference type="ARBA" id="ARBA00023163"/>
    </source>
</evidence>
<dbReference type="AlphaFoldDB" id="A0A509EJN6"/>
<dbReference type="RefSeq" id="WP_142585037.1">
    <property type="nucleotide sequence ID" value="NZ_CABFPH010000087.1"/>
</dbReference>
<sequence>MTIHLTPGRLVTIADVARAAGVGESTVSRVLRGHGSFSKKAGERVLEAAARLGYVPNRLAGSLAGNAASGGSGLVGIIIPSLANIVFPDLLRGLTGALDVTGFQSVIGVNDYDPEREEALVAGLLSWRPAALVLTGLEHTAATVTLLRAAGIRIVEMIDTDGPGLDIVVGFSNRAVGHASARHLIGRGYRRLAYVGHDLGRDLRAAKRLAGFEAALAESGLSLHARELVEGPSSAAAGRAALDALMARVPEVDAVYFSNDDMALGGYFCCLGHGWTVPDRVALFGCHALDITASMPQPLSTMRTPRLEIGRTCAERLTAGGPPGTVDLGFELSEGATA</sequence>
<keyword evidence="6" id="KW-1185">Reference proteome</keyword>
<organism evidence="5 6">
    <name type="scientific">Methylobacterium symbioticum</name>
    <dbReference type="NCBI Taxonomy" id="2584084"/>
    <lineage>
        <taxon>Bacteria</taxon>
        <taxon>Pseudomonadati</taxon>
        <taxon>Pseudomonadota</taxon>
        <taxon>Alphaproteobacteria</taxon>
        <taxon>Hyphomicrobiales</taxon>
        <taxon>Methylobacteriaceae</taxon>
        <taxon>Methylobacterium</taxon>
    </lineage>
</organism>
<dbReference type="CDD" id="cd01392">
    <property type="entry name" value="HTH_LacI"/>
    <property type="match status" value="1"/>
</dbReference>
<proteinExistence type="predicted"/>
<keyword evidence="1" id="KW-0805">Transcription regulation</keyword>
<dbReference type="SUPFAM" id="SSF53822">
    <property type="entry name" value="Periplasmic binding protein-like I"/>
    <property type="match status" value="1"/>
</dbReference>
<dbReference type="Pfam" id="PF00356">
    <property type="entry name" value="LacI"/>
    <property type="match status" value="1"/>
</dbReference>
<dbReference type="CDD" id="cd01575">
    <property type="entry name" value="PBP1_GntR"/>
    <property type="match status" value="1"/>
</dbReference>
<evidence type="ECO:0000256" key="2">
    <source>
        <dbReference type="ARBA" id="ARBA00023125"/>
    </source>
</evidence>
<evidence type="ECO:0000313" key="6">
    <source>
        <dbReference type="Proteomes" id="UP000410984"/>
    </source>
</evidence>